<name>A0A1Q2LFM7_9HELI</name>
<proteinExistence type="predicted"/>
<dbReference type="Proteomes" id="UP000188298">
    <property type="component" value="Chromosome"/>
</dbReference>
<organism evidence="1 2">
    <name type="scientific">Helicobacter bilis</name>
    <dbReference type="NCBI Taxonomy" id="37372"/>
    <lineage>
        <taxon>Bacteria</taxon>
        <taxon>Pseudomonadati</taxon>
        <taxon>Campylobacterota</taxon>
        <taxon>Epsilonproteobacteria</taxon>
        <taxon>Campylobacterales</taxon>
        <taxon>Helicobacteraceae</taxon>
        <taxon>Helicobacter</taxon>
    </lineage>
</organism>
<protein>
    <submittedName>
        <fullName evidence="1">Uncharacterized protein</fullName>
    </submittedName>
</protein>
<reference evidence="1 2" key="1">
    <citation type="submission" date="2017-02" db="EMBL/GenBank/DDBJ databases">
        <title>Whole genome sequencing of Helicobacter bilis strain AAQJH.</title>
        <authorList>
            <person name="Conlan S."/>
            <person name="Thomas P.J."/>
            <person name="Mullikin J."/>
            <person name="Palmore T.N."/>
            <person name="Frank K.M."/>
            <person name="Segre J.A."/>
        </authorList>
    </citation>
    <scope>NUCLEOTIDE SEQUENCE [LARGE SCALE GENOMIC DNA]</scope>
    <source>
        <strain evidence="1 2">AAQJH</strain>
    </source>
</reference>
<sequence length="126" mass="14561">MNNKQQIQKLRDNAELAQASYGYFHLIGKKIKNEKKYGDKKNKPITQTDILDLTYNKYIAVKSNPYKLDDEIKVGKLKGDMTPTQAKRFFSRYDLLVHQPNTESGFSATLFGEKRKQRNTESKGVI</sequence>
<evidence type="ECO:0000313" key="2">
    <source>
        <dbReference type="Proteomes" id="UP000188298"/>
    </source>
</evidence>
<accession>A0A1Q2LFM7</accession>
<dbReference type="KEGG" id="hbl:XJ32_02750"/>
<gene>
    <name evidence="1" type="ORF">XJ32_02750</name>
</gene>
<dbReference type="AlphaFoldDB" id="A0A1Q2LFM7"/>
<dbReference type="RefSeq" id="WP_077388284.1">
    <property type="nucleotide sequence ID" value="NZ_CP019645.1"/>
</dbReference>
<dbReference type="EMBL" id="CP019645">
    <property type="protein sequence ID" value="AQQ59203.1"/>
    <property type="molecule type" value="Genomic_DNA"/>
</dbReference>
<evidence type="ECO:0000313" key="1">
    <source>
        <dbReference type="EMBL" id="AQQ59203.1"/>
    </source>
</evidence>